<dbReference type="GO" id="GO:0035861">
    <property type="term" value="C:site of double-strand break"/>
    <property type="evidence" value="ECO:0007669"/>
    <property type="project" value="TreeGrafter"/>
</dbReference>
<keyword evidence="5" id="KW-0227">DNA damage</keyword>
<dbReference type="FunFam" id="3.30.1490.100:FF:000044">
    <property type="entry name" value="Predicted protein"/>
    <property type="match status" value="1"/>
</dbReference>
<keyword evidence="6" id="KW-0460">Magnesium</keyword>
<dbReference type="PANTHER" id="PTHR45873">
    <property type="entry name" value="DNA POLYMERASE ETA"/>
    <property type="match status" value="1"/>
</dbReference>
<dbReference type="GO" id="GO:0003887">
    <property type="term" value="F:DNA-directed DNA polymerase activity"/>
    <property type="evidence" value="ECO:0007669"/>
    <property type="project" value="TreeGrafter"/>
</dbReference>
<dbReference type="PROSITE" id="PS51907">
    <property type="entry name" value="ZF_UBZ3"/>
    <property type="match status" value="1"/>
</dbReference>
<dbReference type="PANTHER" id="PTHR45873:SF1">
    <property type="entry name" value="DNA POLYMERASE ETA"/>
    <property type="match status" value="1"/>
</dbReference>
<protein>
    <recommendedName>
        <fullName evidence="14">DNA polymerase eta</fullName>
    </recommendedName>
</protein>
<dbReference type="PROSITE" id="PS50173">
    <property type="entry name" value="UMUC"/>
    <property type="match status" value="1"/>
</dbReference>
<evidence type="ECO:0000313" key="12">
    <source>
        <dbReference type="EMBL" id="KAG6951834.1"/>
    </source>
</evidence>
<evidence type="ECO:0000256" key="9">
    <source>
        <dbReference type="SAM" id="MobiDB-lite"/>
    </source>
</evidence>
<proteinExistence type="predicted"/>
<dbReference type="GO" id="GO:0009314">
    <property type="term" value="P:response to radiation"/>
    <property type="evidence" value="ECO:0007669"/>
    <property type="project" value="TreeGrafter"/>
</dbReference>
<dbReference type="InterPro" id="IPR052230">
    <property type="entry name" value="DNA_polymerase_eta"/>
</dbReference>
<dbReference type="GO" id="GO:0006281">
    <property type="term" value="P:DNA repair"/>
    <property type="evidence" value="ECO:0007669"/>
    <property type="project" value="UniProtKB-KW"/>
</dbReference>
<dbReference type="FunFam" id="3.30.70.270:FF:000178">
    <property type="match status" value="1"/>
</dbReference>
<dbReference type="AlphaFoldDB" id="A0A8T1U1P1"/>
<evidence type="ECO:0000256" key="7">
    <source>
        <dbReference type="ARBA" id="ARBA00023204"/>
    </source>
</evidence>
<dbReference type="InterPro" id="IPR041298">
    <property type="entry name" value="UBZ3"/>
</dbReference>
<keyword evidence="3" id="KW-0548">Nucleotidyltransferase</keyword>
<evidence type="ECO:0000256" key="8">
    <source>
        <dbReference type="ARBA" id="ARBA00023242"/>
    </source>
</evidence>
<comment type="caution">
    <text evidence="12">The sequence shown here is derived from an EMBL/GenBank/DDBJ whole genome shotgun (WGS) entry which is preliminary data.</text>
</comment>
<organism evidence="12 13">
    <name type="scientific">Phytophthora cactorum</name>
    <dbReference type="NCBI Taxonomy" id="29920"/>
    <lineage>
        <taxon>Eukaryota</taxon>
        <taxon>Sar</taxon>
        <taxon>Stramenopiles</taxon>
        <taxon>Oomycota</taxon>
        <taxon>Peronosporomycetes</taxon>
        <taxon>Peronosporales</taxon>
        <taxon>Peronosporaceae</taxon>
        <taxon>Phytophthora</taxon>
    </lineage>
</organism>
<evidence type="ECO:0000256" key="1">
    <source>
        <dbReference type="ARBA" id="ARBA00004123"/>
    </source>
</evidence>
<feature type="region of interest" description="Disordered" evidence="9">
    <location>
        <begin position="613"/>
        <end position="637"/>
    </location>
</feature>
<keyword evidence="8" id="KW-0539">Nucleus</keyword>
<comment type="subcellular location">
    <subcellularLocation>
        <location evidence="1">Nucleus</location>
    </subcellularLocation>
</comment>
<keyword evidence="4" id="KW-0479">Metal-binding</keyword>
<evidence type="ECO:0000313" key="13">
    <source>
        <dbReference type="Proteomes" id="UP000688947"/>
    </source>
</evidence>
<dbReference type="GO" id="GO:0042276">
    <property type="term" value="P:error-prone translesion synthesis"/>
    <property type="evidence" value="ECO:0007669"/>
    <property type="project" value="TreeGrafter"/>
</dbReference>
<reference evidence="12" key="1">
    <citation type="submission" date="2021-01" db="EMBL/GenBank/DDBJ databases">
        <title>Phytophthora aleatoria, a newly-described species from Pinus radiata is distinct from Phytophthora cactorum isolates based on comparative genomics.</title>
        <authorList>
            <person name="Mcdougal R."/>
            <person name="Panda P."/>
            <person name="Williams N."/>
            <person name="Studholme D.J."/>
        </authorList>
    </citation>
    <scope>NUCLEOTIDE SEQUENCE</scope>
    <source>
        <strain evidence="12">NZFS 3830</strain>
    </source>
</reference>
<name>A0A8T1U1P1_9STRA</name>
<feature type="domain" description="UBZ3-type" evidence="11">
    <location>
        <begin position="575"/>
        <end position="608"/>
    </location>
</feature>
<evidence type="ECO:0000259" key="10">
    <source>
        <dbReference type="PROSITE" id="PS50173"/>
    </source>
</evidence>
<dbReference type="InterPro" id="IPR001126">
    <property type="entry name" value="UmuC"/>
</dbReference>
<dbReference type="FunFam" id="3.40.1170.60:FF:000003">
    <property type="entry name" value="DNA polymerase eta"/>
    <property type="match status" value="1"/>
</dbReference>
<evidence type="ECO:0000259" key="11">
    <source>
        <dbReference type="PROSITE" id="PS51907"/>
    </source>
</evidence>
<evidence type="ECO:0000256" key="2">
    <source>
        <dbReference type="ARBA" id="ARBA00022679"/>
    </source>
</evidence>
<gene>
    <name evidence="12" type="ORF">JG687_00013408</name>
</gene>
<accession>A0A8T1U1P1</accession>
<evidence type="ECO:0000256" key="4">
    <source>
        <dbReference type="ARBA" id="ARBA00022723"/>
    </source>
</evidence>
<keyword evidence="2" id="KW-0808">Transferase</keyword>
<dbReference type="GO" id="GO:0005634">
    <property type="term" value="C:nucleus"/>
    <property type="evidence" value="ECO:0007669"/>
    <property type="project" value="UniProtKB-SubCell"/>
</dbReference>
<dbReference type="VEuPathDB" id="FungiDB:PC110_g9439"/>
<keyword evidence="7" id="KW-0234">DNA repair</keyword>
<evidence type="ECO:0000256" key="6">
    <source>
        <dbReference type="ARBA" id="ARBA00022842"/>
    </source>
</evidence>
<feature type="domain" description="UmuC" evidence="10">
    <location>
        <begin position="11"/>
        <end position="281"/>
    </location>
</feature>
<dbReference type="GO" id="GO:0005657">
    <property type="term" value="C:replication fork"/>
    <property type="evidence" value="ECO:0007669"/>
    <property type="project" value="TreeGrafter"/>
</dbReference>
<feature type="compositionally biased region" description="Low complexity" evidence="9">
    <location>
        <begin position="544"/>
        <end position="556"/>
    </location>
</feature>
<dbReference type="Pfam" id="PF00817">
    <property type="entry name" value="IMS"/>
    <property type="match status" value="1"/>
</dbReference>
<feature type="region of interest" description="Disordered" evidence="9">
    <location>
        <begin position="505"/>
        <end position="559"/>
    </location>
</feature>
<evidence type="ECO:0000256" key="3">
    <source>
        <dbReference type="ARBA" id="ARBA00022695"/>
    </source>
</evidence>
<dbReference type="GO" id="GO:0046872">
    <property type="term" value="F:metal ion binding"/>
    <property type="evidence" value="ECO:0007669"/>
    <property type="project" value="UniProtKB-KW"/>
</dbReference>
<dbReference type="OrthoDB" id="447129at2759"/>
<sequence length="637" mass="70645">MSDEGSTPRVIIHLDLDCFYAQVEQRRLQIPDGQPVAVQQWGSLLAVNYDARKFGVERGDFIDDAKKKCPQIHLVRVANEPASMTKSRQGFGLIAVSHTLGENRKPGQLFDRTHQKAILRRYRVASREIFVILGSMVSVIEKASIDEAFMDVTDMAKERLAQTTAFSSDFCQDPANHGTKVFGIERKDDGEVGMDKDDSLQAFPLTDNERLLCIGAEISREIRQAVYSKLGYTCSTGIAGNKLLAKLASPLNKPNGQVVVAPRFVTDLMKSLPMRKIRGLGGKLGKQLESIYASLGPEALGEATEETFKKLSADTFLQRCGLAELTKHVGQETAAYVHRICQGSDDDEPVEEKKVQVKMFSCVKQFDQRSGSALVRVEQLEYWVRLLCEEVVIRCEDERIENKRFPSQLTIQFIRAKPGEKPRTYKLGIAQDTTVDELYIAAMNVMRLHLDSMFPMATLIMNAKNFHDLDSQSVTTISSFFTRNAEQTASADLAAQRMEEEIKQFAAKRDRDRSPTRKSSRQKISAFFGPPSSSCNGDGNNPEATTITPSTIPATANSDSGIEATSTCSAQAETASTSDHFCEECRRVVSGPRAEHADFHFALKLSQTQRSEAMASAATAKKKKKKKKGPLDAFLGR</sequence>
<evidence type="ECO:0000256" key="5">
    <source>
        <dbReference type="ARBA" id="ARBA00022763"/>
    </source>
</evidence>
<evidence type="ECO:0008006" key="14">
    <source>
        <dbReference type="Google" id="ProtNLM"/>
    </source>
</evidence>
<dbReference type="Proteomes" id="UP000688947">
    <property type="component" value="Unassembled WGS sequence"/>
</dbReference>
<dbReference type="PIRSF" id="PIRSF036603">
    <property type="entry name" value="DPol_eta"/>
    <property type="match status" value="1"/>
</dbReference>
<dbReference type="EMBL" id="JAENGZ010000972">
    <property type="protein sequence ID" value="KAG6951834.1"/>
    <property type="molecule type" value="Genomic_DNA"/>
</dbReference>
<feature type="compositionally biased region" description="Polar residues" evidence="9">
    <location>
        <begin position="531"/>
        <end position="543"/>
    </location>
</feature>
<feature type="compositionally biased region" description="Basic and acidic residues" evidence="9">
    <location>
        <begin position="505"/>
        <end position="515"/>
    </location>
</feature>